<dbReference type="AlphaFoldDB" id="A0A2H0XFD2"/>
<dbReference type="InterPro" id="IPR016024">
    <property type="entry name" value="ARM-type_fold"/>
</dbReference>
<gene>
    <name evidence="1" type="ORF">COT49_03370</name>
</gene>
<dbReference type="PANTHER" id="PTHR34070">
    <property type="entry name" value="ARMADILLO-TYPE FOLD"/>
    <property type="match status" value="1"/>
</dbReference>
<dbReference type="EMBL" id="PEYT01000030">
    <property type="protein sequence ID" value="PIS22828.1"/>
    <property type="molecule type" value="Genomic_DNA"/>
</dbReference>
<dbReference type="SUPFAM" id="SSF48371">
    <property type="entry name" value="ARM repeat"/>
    <property type="match status" value="1"/>
</dbReference>
<dbReference type="PANTHER" id="PTHR34070:SF1">
    <property type="entry name" value="DNA ALKYLATION REPAIR PROTEIN"/>
    <property type="match status" value="1"/>
</dbReference>
<organism evidence="1 2">
    <name type="scientific">candidate division WWE3 bacterium CG08_land_8_20_14_0_20_40_13</name>
    <dbReference type="NCBI Taxonomy" id="1975084"/>
    <lineage>
        <taxon>Bacteria</taxon>
        <taxon>Katanobacteria</taxon>
    </lineage>
</organism>
<dbReference type="Gene3D" id="1.25.10.90">
    <property type="match status" value="1"/>
</dbReference>
<dbReference type="InterPro" id="IPR014825">
    <property type="entry name" value="DNA_alkylation"/>
</dbReference>
<evidence type="ECO:0000313" key="1">
    <source>
        <dbReference type="EMBL" id="PIS22828.1"/>
    </source>
</evidence>
<dbReference type="Proteomes" id="UP000230340">
    <property type="component" value="Unassembled WGS sequence"/>
</dbReference>
<proteinExistence type="predicted"/>
<dbReference type="CDD" id="cd06561">
    <property type="entry name" value="AlkD_like"/>
    <property type="match status" value="1"/>
</dbReference>
<evidence type="ECO:0000313" key="2">
    <source>
        <dbReference type="Proteomes" id="UP000230340"/>
    </source>
</evidence>
<comment type="caution">
    <text evidence="1">The sequence shown here is derived from an EMBL/GenBank/DDBJ whole genome shotgun (WGS) entry which is preliminary data.</text>
</comment>
<name>A0A2H0XFD2_UNCKA</name>
<evidence type="ECO:0008006" key="3">
    <source>
        <dbReference type="Google" id="ProtNLM"/>
    </source>
</evidence>
<accession>A0A2H0XFD2</accession>
<reference evidence="2" key="1">
    <citation type="submission" date="2017-09" db="EMBL/GenBank/DDBJ databases">
        <title>Depth-based differentiation of microbial function through sediment-hosted aquifers and enrichment of novel symbionts in the deep terrestrial subsurface.</title>
        <authorList>
            <person name="Probst A.J."/>
            <person name="Ladd B."/>
            <person name="Jarett J.K."/>
            <person name="Geller-Mcgrath D.E."/>
            <person name="Sieber C.M.K."/>
            <person name="Emerson J.B."/>
            <person name="Anantharaman K."/>
            <person name="Thomas B.C."/>
            <person name="Malmstrom R."/>
            <person name="Stieglmeier M."/>
            <person name="Klingl A."/>
            <person name="Woyke T."/>
            <person name="Ryan C.M."/>
            <person name="Banfield J.F."/>
        </authorList>
    </citation>
    <scope>NUCLEOTIDE SEQUENCE [LARGE SCALE GENOMIC DNA]</scope>
</reference>
<protein>
    <recommendedName>
        <fullName evidence="3">DNA alkylation repair protein</fullName>
    </recommendedName>
</protein>
<dbReference type="Pfam" id="PF08713">
    <property type="entry name" value="DNA_alkylation"/>
    <property type="match status" value="1"/>
</dbReference>
<sequence>MSNLFQKEILDEFKKLDSGSTKFNLPKYLGTNNKIYHLKNAVEKQIAKDFIKRHPDISKDQFLDLLDALYVGESFNERCFGTKLIPHKKSFKVLFSPRRVFDWLTNLFGWSEVDSLCQSTFTAKDLLENWTEWESTIKKMAVDGNPSRRRASLVLLTKSVRGSNDARLSKLAFKNIDLLKGEKDILITKAVSWLLRSLIKNHRVEVVDYINKNRQILPKIAIRETERKLKTGRK</sequence>